<comment type="caution">
    <text evidence="5">The sequence shown here is derived from an EMBL/GenBank/DDBJ whole genome shotgun (WGS) entry which is preliminary data.</text>
</comment>
<reference evidence="5 6" key="1">
    <citation type="submission" date="2019-10" db="EMBL/GenBank/DDBJ databases">
        <authorList>
            <person name="Palmer J.M."/>
        </authorList>
    </citation>
    <scope>NUCLEOTIDE SEQUENCE [LARGE SCALE GENOMIC DNA]</scope>
    <source>
        <strain evidence="5 6">TWF730</strain>
    </source>
</reference>
<dbReference type="Gene3D" id="3.30.590.10">
    <property type="entry name" value="Glutamine synthetase/guanido kinase, catalytic domain"/>
    <property type="match status" value="1"/>
</dbReference>
<gene>
    <name evidence="5" type="ORF">TWF730_008652</name>
</gene>
<evidence type="ECO:0000256" key="1">
    <source>
        <dbReference type="ARBA" id="ARBA00022598"/>
    </source>
</evidence>
<evidence type="ECO:0000313" key="5">
    <source>
        <dbReference type="EMBL" id="KAK6354240.1"/>
    </source>
</evidence>
<dbReference type="InterPro" id="IPR008146">
    <property type="entry name" value="Gln_synth_cat_dom"/>
</dbReference>
<dbReference type="SUPFAM" id="SSF55931">
    <property type="entry name" value="Glutamine synthetase/guanido kinase"/>
    <property type="match status" value="1"/>
</dbReference>
<dbReference type="PANTHER" id="PTHR43785:SF2">
    <property type="entry name" value="TYPE-1 GLUTAMINE SYNTHETASE 1"/>
    <property type="match status" value="1"/>
</dbReference>
<dbReference type="Pfam" id="PF00120">
    <property type="entry name" value="Gln-synt_C"/>
    <property type="match status" value="1"/>
</dbReference>
<dbReference type="GO" id="GO:0004356">
    <property type="term" value="F:glutamine synthetase activity"/>
    <property type="evidence" value="ECO:0007669"/>
    <property type="project" value="InterPro"/>
</dbReference>
<dbReference type="AlphaFoldDB" id="A0AAV9V3S7"/>
<dbReference type="Proteomes" id="UP001373714">
    <property type="component" value="Unassembled WGS sequence"/>
</dbReference>
<evidence type="ECO:0000259" key="4">
    <source>
        <dbReference type="PROSITE" id="PS51987"/>
    </source>
</evidence>
<dbReference type="InterPro" id="IPR014746">
    <property type="entry name" value="Gln_synth/guanido_kin_cat_dom"/>
</dbReference>
<dbReference type="EMBL" id="JAVHNS010000005">
    <property type="protein sequence ID" value="KAK6354240.1"/>
    <property type="molecule type" value="Genomic_DNA"/>
</dbReference>
<dbReference type="PANTHER" id="PTHR43785">
    <property type="entry name" value="GAMMA-GLUTAMYLPUTRESCINE SYNTHETASE"/>
    <property type="match status" value="1"/>
</dbReference>
<accession>A0AAV9V3S7</accession>
<proteinExistence type="inferred from homology"/>
<dbReference type="SMART" id="SM01230">
    <property type="entry name" value="Gln-synt_C"/>
    <property type="match status" value="1"/>
</dbReference>
<dbReference type="PROSITE" id="PS51987">
    <property type="entry name" value="GS_CATALYTIC"/>
    <property type="match status" value="1"/>
</dbReference>
<evidence type="ECO:0000256" key="3">
    <source>
        <dbReference type="RuleBase" id="RU000384"/>
    </source>
</evidence>
<sequence length="452" mass="50388">MTNINQDLIQWQTFLAQHPKIEFIWLQFLSYTSMTNTRMVPVSKFTQMVEKSEYFSIPSLAWSIAPGGVTDGISPCGVFRLRPDISSSYCQAGSNGTRAVIQCYSIDSSKGTNPLKACPRTQLHILQETLRKTAGFSLLIGFEIELVFLKTTDAGIRVPITNNDGWSCIDADEFANLNMIESIVRALSEVGISLEHFHTEAGPGQWEFVLPPDTPIRAVDTLLKARDTITNITRLHGVQMTLYPRISKTQPSTGAHVHISLNRTSTDHTHNPETPLKPSSEAFFGGVIHHMPSILAYTLPQDISYDRVRTGIFSGGEYACWGWENKDTSLRRIADNRFEFKLMDGFANPYLALSAIIAAGLDGLTKGIPLRGGHCNIAAAKLSAEERETLGVNILLPKTLDGSFAALQADQVLREYLGDDLVLGYIAVKRREINYLREMTDDERKDWLISRY</sequence>
<organism evidence="5 6">
    <name type="scientific">Orbilia blumenaviensis</name>
    <dbReference type="NCBI Taxonomy" id="1796055"/>
    <lineage>
        <taxon>Eukaryota</taxon>
        <taxon>Fungi</taxon>
        <taxon>Dikarya</taxon>
        <taxon>Ascomycota</taxon>
        <taxon>Pezizomycotina</taxon>
        <taxon>Orbiliomycetes</taxon>
        <taxon>Orbiliales</taxon>
        <taxon>Orbiliaceae</taxon>
        <taxon>Orbilia</taxon>
    </lineage>
</organism>
<feature type="domain" description="GS catalytic" evidence="4">
    <location>
        <begin position="119"/>
        <end position="452"/>
    </location>
</feature>
<evidence type="ECO:0000313" key="6">
    <source>
        <dbReference type="Proteomes" id="UP001373714"/>
    </source>
</evidence>
<evidence type="ECO:0000256" key="2">
    <source>
        <dbReference type="PROSITE-ProRule" id="PRU01331"/>
    </source>
</evidence>
<name>A0AAV9V3S7_9PEZI</name>
<keyword evidence="1" id="KW-0436">Ligase</keyword>
<comment type="similarity">
    <text evidence="2 3">Belongs to the glutamine synthetase family.</text>
</comment>
<protein>
    <recommendedName>
        <fullName evidence="4">GS catalytic domain-containing protein</fullName>
    </recommendedName>
</protein>
<keyword evidence="6" id="KW-1185">Reference proteome</keyword>